<dbReference type="Proteomes" id="UP000271098">
    <property type="component" value="Unassembled WGS sequence"/>
</dbReference>
<evidence type="ECO:0000313" key="1">
    <source>
        <dbReference type="EMBL" id="VDN21777.1"/>
    </source>
</evidence>
<sequence>MMGWDNRHDHVHLTYEIGRVPFVHNELLYSSRGLTTPLDAGKLVSGLQYLYSAPIESRLEHVPTTAR</sequence>
<protein>
    <submittedName>
        <fullName evidence="3">Transposase</fullName>
    </submittedName>
</protein>
<proteinExistence type="predicted"/>
<evidence type="ECO:0000313" key="3">
    <source>
        <dbReference type="WBParaSite" id="GPUH_0001318001-mRNA-1"/>
    </source>
</evidence>
<reference evidence="3" key="1">
    <citation type="submission" date="2016-06" db="UniProtKB">
        <authorList>
            <consortium name="WormBaseParasite"/>
        </authorList>
    </citation>
    <scope>IDENTIFICATION</scope>
</reference>
<organism evidence="3">
    <name type="scientific">Gongylonema pulchrum</name>
    <dbReference type="NCBI Taxonomy" id="637853"/>
    <lineage>
        <taxon>Eukaryota</taxon>
        <taxon>Metazoa</taxon>
        <taxon>Ecdysozoa</taxon>
        <taxon>Nematoda</taxon>
        <taxon>Chromadorea</taxon>
        <taxon>Rhabditida</taxon>
        <taxon>Spirurina</taxon>
        <taxon>Spiruromorpha</taxon>
        <taxon>Spiruroidea</taxon>
        <taxon>Gongylonematidae</taxon>
        <taxon>Gongylonema</taxon>
    </lineage>
</organism>
<evidence type="ECO:0000313" key="2">
    <source>
        <dbReference type="Proteomes" id="UP000271098"/>
    </source>
</evidence>
<name>A0A183DWS4_9BILA</name>
<accession>A0A183DWS4</accession>
<reference evidence="1 2" key="2">
    <citation type="submission" date="2018-11" db="EMBL/GenBank/DDBJ databases">
        <authorList>
            <consortium name="Pathogen Informatics"/>
        </authorList>
    </citation>
    <scope>NUCLEOTIDE SEQUENCE [LARGE SCALE GENOMIC DNA]</scope>
</reference>
<dbReference type="EMBL" id="UYRT01079976">
    <property type="protein sequence ID" value="VDN21777.1"/>
    <property type="molecule type" value="Genomic_DNA"/>
</dbReference>
<keyword evidence="2" id="KW-1185">Reference proteome</keyword>
<dbReference type="WBParaSite" id="GPUH_0001318001-mRNA-1">
    <property type="protein sequence ID" value="GPUH_0001318001-mRNA-1"/>
    <property type="gene ID" value="GPUH_0001318001"/>
</dbReference>
<dbReference type="AlphaFoldDB" id="A0A183DWS4"/>
<gene>
    <name evidence="1" type="ORF">GPUH_LOCUS13164</name>
</gene>